<dbReference type="GO" id="GO:0007059">
    <property type="term" value="P:chromosome segregation"/>
    <property type="evidence" value="ECO:0007669"/>
    <property type="project" value="InterPro"/>
</dbReference>
<dbReference type="Proteomes" id="UP000756921">
    <property type="component" value="Unassembled WGS sequence"/>
</dbReference>
<evidence type="ECO:0000256" key="2">
    <source>
        <dbReference type="SAM" id="MobiDB-lite"/>
    </source>
</evidence>
<feature type="coiled-coil region" evidence="1">
    <location>
        <begin position="344"/>
        <end position="371"/>
    </location>
</feature>
<accession>A0A9P6KS12</accession>
<dbReference type="Pfam" id="PF08202">
    <property type="entry name" value="MIS13"/>
    <property type="match status" value="1"/>
</dbReference>
<evidence type="ECO:0000313" key="3">
    <source>
        <dbReference type="EMBL" id="KAF9736750.1"/>
    </source>
</evidence>
<dbReference type="EMBL" id="WJXW01000004">
    <property type="protein sequence ID" value="KAF9736750.1"/>
    <property type="molecule type" value="Genomic_DNA"/>
</dbReference>
<feature type="region of interest" description="Disordered" evidence="2">
    <location>
        <begin position="1"/>
        <end position="188"/>
    </location>
</feature>
<protein>
    <submittedName>
        <fullName evidence="3">Uncharacterized protein</fullName>
    </submittedName>
</protein>
<sequence>MTTVFARSPLQPLPMATNRATARRRSARTAFEDDDAPVVKRAKTEVTAPAKKTNGATRKAAKTAYDEDDDGFQFTRRTSRRATKAQPAPEPIPEEPSKLPPARRKKSLAAPDPEPEHPAPQRKRRSARLSGDKEHLNQMDGSADAAKAAPKRAKKTAPVEKVKKKQVTPAPEPQPEGKAASAPVQTPKVDGIHVAKKRDGATKIMLPFADTPVINRNKEMRKGGKDGHRRSSTGLRGRRASSLIDSGMSNALPHSEVEVRDFYKYIEQSLPEPRRMKQLLTWCGSRALPEKPLGNVRNANAIMAARAIQQELIDDLASKPELSDWFSREEMASPTVVKKPNPQNVKNQATLEEFEQEVKRLEEEKAAWEALAAVPDSSLAPPSIQTGTQTFADINASLLDSEQAAILAALQTSQQPQPEESCFAPSSSTFTFTTPAALQTHLEKLSLSLEPNIDLFADGVHKIEQYRNTAERVADRVLGTASKRLGERDKESKVKAGTEGIGVGDVLRGLAGVLKES</sequence>
<comment type="caution">
    <text evidence="3">The sequence shown here is derived from an EMBL/GenBank/DDBJ whole genome shotgun (WGS) entry which is preliminary data.</text>
</comment>
<evidence type="ECO:0000313" key="4">
    <source>
        <dbReference type="Proteomes" id="UP000756921"/>
    </source>
</evidence>
<evidence type="ECO:0000256" key="1">
    <source>
        <dbReference type="SAM" id="Coils"/>
    </source>
</evidence>
<dbReference type="OrthoDB" id="3364649at2759"/>
<dbReference type="PANTHER" id="PTHR14778">
    <property type="entry name" value="KINETOCHORE-ASSOCIATED PROTEIN DSN1 HOMOLOG"/>
    <property type="match status" value="1"/>
</dbReference>
<dbReference type="GO" id="GO:0000444">
    <property type="term" value="C:MIS12/MIND type complex"/>
    <property type="evidence" value="ECO:0007669"/>
    <property type="project" value="InterPro"/>
</dbReference>
<organism evidence="3 4">
    <name type="scientific">Paraphaeosphaeria minitans</name>
    <dbReference type="NCBI Taxonomy" id="565426"/>
    <lineage>
        <taxon>Eukaryota</taxon>
        <taxon>Fungi</taxon>
        <taxon>Dikarya</taxon>
        <taxon>Ascomycota</taxon>
        <taxon>Pezizomycotina</taxon>
        <taxon>Dothideomycetes</taxon>
        <taxon>Pleosporomycetidae</taxon>
        <taxon>Pleosporales</taxon>
        <taxon>Massarineae</taxon>
        <taxon>Didymosphaeriaceae</taxon>
        <taxon>Paraphaeosphaeria</taxon>
    </lineage>
</organism>
<gene>
    <name evidence="3" type="ORF">PMIN01_04529</name>
</gene>
<feature type="region of interest" description="Disordered" evidence="2">
    <location>
        <begin position="218"/>
        <end position="239"/>
    </location>
</feature>
<dbReference type="InterPro" id="IPR013218">
    <property type="entry name" value="Dsn1/Mis13"/>
</dbReference>
<feature type="compositionally biased region" description="Basic residues" evidence="2">
    <location>
        <begin position="227"/>
        <end position="239"/>
    </location>
</feature>
<name>A0A9P6KS12_9PLEO</name>
<reference evidence="3" key="1">
    <citation type="journal article" date="2020" name="Mol. Plant Microbe Interact.">
        <title>Genome Sequence of the Biocontrol Agent Coniothyrium minitans strain Conio (IMI 134523).</title>
        <authorList>
            <person name="Patel D."/>
            <person name="Shittu T.A."/>
            <person name="Baroncelli R."/>
            <person name="Muthumeenakshi S."/>
            <person name="Osborne T.H."/>
            <person name="Janganan T.K."/>
            <person name="Sreenivasaprasad S."/>
        </authorList>
    </citation>
    <scope>NUCLEOTIDE SEQUENCE</scope>
    <source>
        <strain evidence="3">Conio</strain>
    </source>
</reference>
<keyword evidence="4" id="KW-1185">Reference proteome</keyword>
<dbReference type="PANTHER" id="PTHR14778:SF2">
    <property type="entry name" value="KINETOCHORE-ASSOCIATED PROTEIN DSN1 HOMOLOG"/>
    <property type="match status" value="1"/>
</dbReference>
<dbReference type="AlphaFoldDB" id="A0A9P6KS12"/>
<dbReference type="GO" id="GO:0051301">
    <property type="term" value="P:cell division"/>
    <property type="evidence" value="ECO:0007669"/>
    <property type="project" value="InterPro"/>
</dbReference>
<keyword evidence="1" id="KW-0175">Coiled coil</keyword>
<proteinExistence type="predicted"/>